<dbReference type="Proteomes" id="UP001583280">
    <property type="component" value="Unassembled WGS sequence"/>
</dbReference>
<proteinExistence type="inferred from homology"/>
<evidence type="ECO:0008006" key="6">
    <source>
        <dbReference type="Google" id="ProtNLM"/>
    </source>
</evidence>
<dbReference type="InterPro" id="IPR014718">
    <property type="entry name" value="GH-type_carb-bd"/>
</dbReference>
<evidence type="ECO:0000256" key="1">
    <source>
        <dbReference type="ARBA" id="ARBA00006206"/>
    </source>
</evidence>
<dbReference type="Pfam" id="PF01263">
    <property type="entry name" value="Aldose_epim"/>
    <property type="match status" value="1"/>
</dbReference>
<dbReference type="Gene3D" id="2.70.98.10">
    <property type="match status" value="1"/>
</dbReference>
<reference evidence="4 5" key="1">
    <citation type="journal article" date="2024" name="IMA Fungus">
        <title>IMA Genome - F19 : A genome assembly and annotation guide to empower mycologists, including annotated draft genome sequences of Ceratocystis pirilliformis, Diaporthe australafricana, Fusarium ophioides, Paecilomyces lecythidis, and Sporothrix stenoceras.</title>
        <authorList>
            <person name="Aylward J."/>
            <person name="Wilson A.M."/>
            <person name="Visagie C.M."/>
            <person name="Spraker J."/>
            <person name="Barnes I."/>
            <person name="Buitendag C."/>
            <person name="Ceriani C."/>
            <person name="Del Mar Angel L."/>
            <person name="du Plessis D."/>
            <person name="Fuchs T."/>
            <person name="Gasser K."/>
            <person name="Kramer D."/>
            <person name="Li W."/>
            <person name="Munsamy K."/>
            <person name="Piso A."/>
            <person name="Price J.L."/>
            <person name="Sonnekus B."/>
            <person name="Thomas C."/>
            <person name="van der Nest A."/>
            <person name="van Dijk A."/>
            <person name="van Heerden A."/>
            <person name="van Vuuren N."/>
            <person name="Yilmaz N."/>
            <person name="Duong T.A."/>
            <person name="van der Merwe N.A."/>
            <person name="Wingfield M.J."/>
            <person name="Wingfield B.D."/>
        </authorList>
    </citation>
    <scope>NUCLEOTIDE SEQUENCE [LARGE SCALE GENOMIC DNA]</scope>
    <source>
        <strain evidence="4 5">CMW 12675</strain>
    </source>
</reference>
<organism evidence="4 5">
    <name type="scientific">Ceratocystis pirilliformis</name>
    <dbReference type="NCBI Taxonomy" id="259994"/>
    <lineage>
        <taxon>Eukaryota</taxon>
        <taxon>Fungi</taxon>
        <taxon>Dikarya</taxon>
        <taxon>Ascomycota</taxon>
        <taxon>Pezizomycotina</taxon>
        <taxon>Sordariomycetes</taxon>
        <taxon>Hypocreomycetidae</taxon>
        <taxon>Microascales</taxon>
        <taxon>Ceratocystidaceae</taxon>
        <taxon>Ceratocystis</taxon>
    </lineage>
</organism>
<dbReference type="InterPro" id="IPR011013">
    <property type="entry name" value="Gal_mutarotase_sf_dom"/>
</dbReference>
<accession>A0ABR3Z0C7</accession>
<evidence type="ECO:0000313" key="5">
    <source>
        <dbReference type="Proteomes" id="UP001583280"/>
    </source>
</evidence>
<comment type="caution">
    <text evidence="4">The sequence shown here is derived from an EMBL/GenBank/DDBJ whole genome shotgun (WGS) entry which is preliminary data.</text>
</comment>
<dbReference type="InterPro" id="IPR008183">
    <property type="entry name" value="Aldose_1/G6P_1-epimerase"/>
</dbReference>
<dbReference type="SUPFAM" id="SSF74650">
    <property type="entry name" value="Galactose mutarotase-like"/>
    <property type="match status" value="1"/>
</dbReference>
<keyword evidence="3" id="KW-0119">Carbohydrate metabolism</keyword>
<keyword evidence="2" id="KW-0413">Isomerase</keyword>
<name>A0ABR3Z0C7_9PEZI</name>
<dbReference type="PANTHER" id="PTHR10091:SF0">
    <property type="entry name" value="GALACTOSE MUTAROTASE"/>
    <property type="match status" value="1"/>
</dbReference>
<dbReference type="InterPro" id="IPR018052">
    <property type="entry name" value="Ald1_epimerase_CS"/>
</dbReference>
<sequence>MASVSFLPLGAIIQTIKVDGINIVQGFDNPEQYQQHNHPYFGETIGRVANRIKDATITNLNGQSYSLAQNNGPNNLHGGNVGWGKKLWTEIECPIAREVPGIEGLTAAKTTAYGLASKDGDEGFPGTVQATVFYTAGLQKINGRHVTVLAMEYEAELTGGAKETVINMTNHSYFNLNAAPTIEGTRVALATDQYLPVDETGIPTSGPTTFPGIAAGVEFTLDAEDPDIDDCFVIDPTAASTVPIDTRDGPLRLNLAASHPVSGIHLEVLSTEPSFQFYTGKYIDVPAVGGLSKRGRRSGFCCEPGRYVNAVNNKAWKPQVLLKRGQTYGARIVYKAWKEREAVDS</sequence>
<evidence type="ECO:0000313" key="4">
    <source>
        <dbReference type="EMBL" id="KAL1894100.1"/>
    </source>
</evidence>
<dbReference type="EMBL" id="JAWDJO010000097">
    <property type="protein sequence ID" value="KAL1894100.1"/>
    <property type="molecule type" value="Genomic_DNA"/>
</dbReference>
<protein>
    <recommendedName>
        <fullName evidence="6">Aldose 1-epimerase</fullName>
    </recommendedName>
</protein>
<evidence type="ECO:0000256" key="2">
    <source>
        <dbReference type="ARBA" id="ARBA00023235"/>
    </source>
</evidence>
<gene>
    <name evidence="4" type="ORF">Cpir12675_003835</name>
</gene>
<dbReference type="InterPro" id="IPR047215">
    <property type="entry name" value="Galactose_mutarotase-like"/>
</dbReference>
<dbReference type="CDD" id="cd09019">
    <property type="entry name" value="galactose_mutarotase_like"/>
    <property type="match status" value="1"/>
</dbReference>
<evidence type="ECO:0000256" key="3">
    <source>
        <dbReference type="ARBA" id="ARBA00023277"/>
    </source>
</evidence>
<dbReference type="PANTHER" id="PTHR10091">
    <property type="entry name" value="ALDOSE-1-EPIMERASE"/>
    <property type="match status" value="1"/>
</dbReference>
<keyword evidence="5" id="KW-1185">Reference proteome</keyword>
<comment type="similarity">
    <text evidence="1">Belongs to the aldose epimerase family.</text>
</comment>
<dbReference type="PROSITE" id="PS00545">
    <property type="entry name" value="ALDOSE_1_EPIMERASE"/>
    <property type="match status" value="1"/>
</dbReference>